<dbReference type="SUPFAM" id="SSF55729">
    <property type="entry name" value="Acyl-CoA N-acyltransferases (Nat)"/>
    <property type="match status" value="1"/>
</dbReference>
<evidence type="ECO:0000259" key="1">
    <source>
        <dbReference type="PROSITE" id="PS51186"/>
    </source>
</evidence>
<gene>
    <name evidence="2" type="ORF">DFP79_0530</name>
</gene>
<evidence type="ECO:0000313" key="2">
    <source>
        <dbReference type="EMBL" id="TDO99545.1"/>
    </source>
</evidence>
<reference evidence="2 3" key="1">
    <citation type="submission" date="2019-03" db="EMBL/GenBank/DDBJ databases">
        <title>Genomic Encyclopedia of Type Strains, Phase III (KMG-III): the genomes of soil and plant-associated and newly described type strains.</title>
        <authorList>
            <person name="Whitman W."/>
        </authorList>
    </citation>
    <scope>NUCLEOTIDE SEQUENCE [LARGE SCALE GENOMIC DNA]</scope>
    <source>
        <strain evidence="2 3">CECT 7378</strain>
    </source>
</reference>
<dbReference type="Gene3D" id="3.40.630.30">
    <property type="match status" value="1"/>
</dbReference>
<dbReference type="AlphaFoldDB" id="A0A4R6ME86"/>
<dbReference type="Proteomes" id="UP000294656">
    <property type="component" value="Unassembled WGS sequence"/>
</dbReference>
<dbReference type="EMBL" id="SNXC01000009">
    <property type="protein sequence ID" value="TDO99545.1"/>
    <property type="molecule type" value="Genomic_DNA"/>
</dbReference>
<dbReference type="Pfam" id="PF00583">
    <property type="entry name" value="Acetyltransf_1"/>
    <property type="match status" value="1"/>
</dbReference>
<comment type="caution">
    <text evidence="2">The sequence shown here is derived from an EMBL/GenBank/DDBJ whole genome shotgun (WGS) entry which is preliminary data.</text>
</comment>
<organism evidence="2 3">
    <name type="scientific">Marinomonas balearica</name>
    <dbReference type="NCBI Taxonomy" id="491947"/>
    <lineage>
        <taxon>Bacteria</taxon>
        <taxon>Pseudomonadati</taxon>
        <taxon>Pseudomonadota</taxon>
        <taxon>Gammaproteobacteria</taxon>
        <taxon>Oceanospirillales</taxon>
        <taxon>Oceanospirillaceae</taxon>
        <taxon>Marinomonas</taxon>
    </lineage>
</organism>
<accession>A0A4R6ME86</accession>
<protein>
    <submittedName>
        <fullName evidence="2">Acetyltransferase (GNAT) family protein</fullName>
    </submittedName>
</protein>
<dbReference type="GO" id="GO:0016747">
    <property type="term" value="F:acyltransferase activity, transferring groups other than amino-acyl groups"/>
    <property type="evidence" value="ECO:0007669"/>
    <property type="project" value="InterPro"/>
</dbReference>
<dbReference type="InterPro" id="IPR016181">
    <property type="entry name" value="Acyl_CoA_acyltransferase"/>
</dbReference>
<keyword evidence="2" id="KW-0808">Transferase</keyword>
<dbReference type="OrthoDB" id="5892514at2"/>
<dbReference type="InterPro" id="IPR000182">
    <property type="entry name" value="GNAT_dom"/>
</dbReference>
<dbReference type="PROSITE" id="PS51186">
    <property type="entry name" value="GNAT"/>
    <property type="match status" value="1"/>
</dbReference>
<feature type="domain" description="N-acetyltransferase" evidence="1">
    <location>
        <begin position="3"/>
        <end position="149"/>
    </location>
</feature>
<dbReference type="RefSeq" id="WP_133502395.1">
    <property type="nucleotide sequence ID" value="NZ_SNXC01000009.1"/>
</dbReference>
<sequence>MSITFQQIEDPFSDEVFRLTKVGLFPYVNEVFGWDDEFQKQRMRDDYQPEWFHWVYHVNRRIGYVCFKPYDQALHVHLIVLDQSVIGRGLGKKVMVEIHRLAAEEERDITLSSFKCNERAVRMYESLNYDIAEEEEHFLSFRKPHNKAL</sequence>
<keyword evidence="3" id="KW-1185">Reference proteome</keyword>
<evidence type="ECO:0000313" key="3">
    <source>
        <dbReference type="Proteomes" id="UP000294656"/>
    </source>
</evidence>
<proteinExistence type="predicted"/>
<name>A0A4R6ME86_9GAMM</name>